<dbReference type="EMBL" id="BAND01000009">
    <property type="protein sequence ID" value="GAJ27875.1"/>
    <property type="molecule type" value="Genomic_DNA"/>
</dbReference>
<dbReference type="SUPFAM" id="SSF52402">
    <property type="entry name" value="Adenine nucleotide alpha hydrolases-like"/>
    <property type="match status" value="1"/>
</dbReference>
<dbReference type="OrthoDB" id="9804721at2"/>
<name>A0A023D274_ACIMT</name>
<sequence length="277" mass="30102">MRLLVVLDRPDTAAFTLKTAGALGARLRADKIRILHPRPADNPAFQTPDEGMPTGEERQRFAQDVAERADKLRTLASAWIGPIAAGVRHQPDKEWVEIAGDVRKIAAQEALNADFVVHGRPRAGDPGYVADAFAGILYDAEATLVVAPLQDYDTVGRRPVIGWHPSRALDHAISAAMPLLETAEKVTFVIGEHDGGETGLPDFTHTLADRGVKIAVDRFQIESGSDVGEQIRAHALAAESDLLIMGAYTRPHFLEWLFGGPTQDVFAHATLPILTHH</sequence>
<proteinExistence type="predicted"/>
<reference evidence="2" key="1">
    <citation type="journal article" date="2014" name="FEMS Microbiol. Lett.">
        <title>Draft Genomic DNA Sequence of the Facultatively Methylotrophic Bacterium Acidomonas methanolica type strain MB58.</title>
        <authorList>
            <person name="Higashiura N."/>
            <person name="Hadano H."/>
            <person name="Hirakawa H."/>
            <person name="Matsutani M."/>
            <person name="Takabe S."/>
            <person name="Matsushita K."/>
            <person name="Azuma Y."/>
        </authorList>
    </citation>
    <scope>NUCLEOTIDE SEQUENCE [LARGE SCALE GENOMIC DNA]</scope>
    <source>
        <strain evidence="2">MB58</strain>
    </source>
</reference>
<organism evidence="1 2">
    <name type="scientific">Acidomonas methanolica NBRC 104435</name>
    <dbReference type="NCBI Taxonomy" id="1231351"/>
    <lineage>
        <taxon>Bacteria</taxon>
        <taxon>Pseudomonadati</taxon>
        <taxon>Pseudomonadota</taxon>
        <taxon>Alphaproteobacteria</taxon>
        <taxon>Acetobacterales</taxon>
        <taxon>Acetobacteraceae</taxon>
        <taxon>Acidomonas</taxon>
    </lineage>
</organism>
<dbReference type="Gene3D" id="3.40.50.12370">
    <property type="match status" value="1"/>
</dbReference>
<dbReference type="Proteomes" id="UP000019760">
    <property type="component" value="Unassembled WGS sequence"/>
</dbReference>
<gene>
    <name evidence="1" type="ORF">Amme_009_012</name>
</gene>
<evidence type="ECO:0000313" key="1">
    <source>
        <dbReference type="EMBL" id="GAJ27875.1"/>
    </source>
</evidence>
<protein>
    <recommendedName>
        <fullName evidence="3">Universal stress protein UspA</fullName>
    </recommendedName>
</protein>
<dbReference type="AlphaFoldDB" id="A0A023D274"/>
<comment type="caution">
    <text evidence="1">The sequence shown here is derived from an EMBL/GenBank/DDBJ whole genome shotgun (WGS) entry which is preliminary data.</text>
</comment>
<reference evidence="1 2" key="2">
    <citation type="journal article" date="2014" name="FEMS Microbiol. Lett.">
        <title>Draft genomic DNA sequence of the facultatively methylotrophic bacterium Acidomonas methanolica type strain MB58.</title>
        <authorList>
            <person name="Higashiura N."/>
            <person name="Hadano H."/>
            <person name="Hirakawa H."/>
            <person name="Matsutani M."/>
            <person name="Takabe S."/>
            <person name="Matsushita K."/>
            <person name="Azuma Y."/>
        </authorList>
    </citation>
    <scope>NUCLEOTIDE SEQUENCE [LARGE SCALE GENOMIC DNA]</scope>
    <source>
        <strain evidence="1 2">MB58</strain>
    </source>
</reference>
<keyword evidence="2" id="KW-1185">Reference proteome</keyword>
<dbReference type="RefSeq" id="WP_042055829.1">
    <property type="nucleotide sequence ID" value="NZ_BAND01000009.1"/>
</dbReference>
<accession>A0A023D274</accession>
<evidence type="ECO:0008006" key="3">
    <source>
        <dbReference type="Google" id="ProtNLM"/>
    </source>
</evidence>
<evidence type="ECO:0000313" key="2">
    <source>
        <dbReference type="Proteomes" id="UP000019760"/>
    </source>
</evidence>